<proteinExistence type="predicted"/>
<protein>
    <submittedName>
        <fullName evidence="1">Protein of uncharacterized function (DUF1419)</fullName>
    </submittedName>
</protein>
<dbReference type="InterPro" id="IPR009862">
    <property type="entry name" value="DUF1419"/>
</dbReference>
<name>A0A381AYQ6_AFIFE</name>
<organism evidence="1 2">
    <name type="scientific">Afipia felis</name>
    <name type="common">Cat scratch disease bacillus</name>
    <dbReference type="NCBI Taxonomy" id="1035"/>
    <lineage>
        <taxon>Bacteria</taxon>
        <taxon>Pseudomonadati</taxon>
        <taxon>Pseudomonadota</taxon>
        <taxon>Alphaproteobacteria</taxon>
        <taxon>Hyphomicrobiales</taxon>
        <taxon>Nitrobacteraceae</taxon>
        <taxon>Afipia</taxon>
    </lineage>
</organism>
<reference evidence="1 2" key="1">
    <citation type="submission" date="2018-06" db="EMBL/GenBank/DDBJ databases">
        <authorList>
            <consortium name="Pathogen Informatics"/>
            <person name="Doyle S."/>
        </authorList>
    </citation>
    <scope>NUCLEOTIDE SEQUENCE [LARGE SCALE GENOMIC DNA]</scope>
    <source>
        <strain evidence="1 2">NCTC12722</strain>
    </source>
</reference>
<evidence type="ECO:0000313" key="1">
    <source>
        <dbReference type="EMBL" id="SUW28061.1"/>
    </source>
</evidence>
<gene>
    <name evidence="1" type="ORF">NCTC12722_04095</name>
</gene>
<dbReference type="Pfam" id="PF07215">
    <property type="entry name" value="DUF1419"/>
    <property type="match status" value="1"/>
</dbReference>
<dbReference type="OrthoDB" id="8136593at2"/>
<dbReference type="Proteomes" id="UP000254343">
    <property type="component" value="Unassembled WGS sequence"/>
</dbReference>
<dbReference type="RefSeq" id="WP_002718985.1">
    <property type="nucleotide sequence ID" value="NZ_UFSI01000002.1"/>
</dbReference>
<accession>A0A381AYQ6</accession>
<dbReference type="AlphaFoldDB" id="A0A381AYQ6"/>
<evidence type="ECO:0000313" key="2">
    <source>
        <dbReference type="Proteomes" id="UP000254343"/>
    </source>
</evidence>
<sequence>MHTLPTIRKIFQGVATRHEMYRMFNRHRGDPTWAAGDAAHLFAGEWFEIAEAEHDHMLDILPPLFLRGDLFAMREFMTGSVTSVFFALAIDGRRRWFHGYCDLSDRTSPERMKAAIIERESRPVRAMTRDERLEHIWSSTHEDYRGYAGERWPASMHGRRTVLVYAGRFGTVLKLLDALTDAEIAAKLPVQLRHLPETIAA</sequence>
<dbReference type="EMBL" id="UIGB01000002">
    <property type="protein sequence ID" value="SUW28061.1"/>
    <property type="molecule type" value="Genomic_DNA"/>
</dbReference>